<gene>
    <name evidence="1" type="ORF">C1H46_028708</name>
</gene>
<protein>
    <submittedName>
        <fullName evidence="1">Uncharacterized protein</fullName>
    </submittedName>
</protein>
<dbReference type="InterPro" id="IPR004320">
    <property type="entry name" value="BPS1_pln"/>
</dbReference>
<dbReference type="AlphaFoldDB" id="A0A540LHK0"/>
<organism evidence="1 2">
    <name type="scientific">Malus baccata</name>
    <name type="common">Siberian crab apple</name>
    <name type="synonym">Pyrus baccata</name>
    <dbReference type="NCBI Taxonomy" id="106549"/>
    <lineage>
        <taxon>Eukaryota</taxon>
        <taxon>Viridiplantae</taxon>
        <taxon>Streptophyta</taxon>
        <taxon>Embryophyta</taxon>
        <taxon>Tracheophyta</taxon>
        <taxon>Spermatophyta</taxon>
        <taxon>Magnoliopsida</taxon>
        <taxon>eudicotyledons</taxon>
        <taxon>Gunneridae</taxon>
        <taxon>Pentapetalae</taxon>
        <taxon>rosids</taxon>
        <taxon>fabids</taxon>
        <taxon>Rosales</taxon>
        <taxon>Rosaceae</taxon>
        <taxon>Amygdaloideae</taxon>
        <taxon>Maleae</taxon>
        <taxon>Malus</taxon>
    </lineage>
</organism>
<reference evidence="1 2" key="1">
    <citation type="journal article" date="2019" name="G3 (Bethesda)">
        <title>Sequencing of a Wild Apple (Malus baccata) Genome Unravels the Differences Between Cultivated and Wild Apple Species Regarding Disease Resistance and Cold Tolerance.</title>
        <authorList>
            <person name="Chen X."/>
        </authorList>
    </citation>
    <scope>NUCLEOTIDE SEQUENCE [LARGE SCALE GENOMIC DNA]</scope>
    <source>
        <strain evidence="2">cv. Shandingzi</strain>
        <tissue evidence="1">Leaves</tissue>
    </source>
</reference>
<evidence type="ECO:0000313" key="2">
    <source>
        <dbReference type="Proteomes" id="UP000315295"/>
    </source>
</evidence>
<name>A0A540LHK0_MALBA</name>
<sequence length="82" mass="9088">MAAKFAAAQKDQKVYNEVGSVDVALCSLRGNTRKSDPKTDVQVVQWRLDTLDCSISGLEAGLERLFRCLLQHRVSLLNVLTP</sequence>
<dbReference type="EMBL" id="VIEB01000587">
    <property type="protein sequence ID" value="TQD85792.1"/>
    <property type="molecule type" value="Genomic_DNA"/>
</dbReference>
<proteinExistence type="predicted"/>
<dbReference type="Proteomes" id="UP000315295">
    <property type="component" value="Unassembled WGS sequence"/>
</dbReference>
<keyword evidence="2" id="KW-1185">Reference proteome</keyword>
<dbReference type="GO" id="GO:0048367">
    <property type="term" value="P:shoot system development"/>
    <property type="evidence" value="ECO:0007669"/>
    <property type="project" value="InterPro"/>
</dbReference>
<dbReference type="STRING" id="106549.A0A540LHK0"/>
<comment type="caution">
    <text evidence="1">The sequence shown here is derived from an EMBL/GenBank/DDBJ whole genome shotgun (WGS) entry which is preliminary data.</text>
</comment>
<dbReference type="GO" id="GO:0048364">
    <property type="term" value="P:root development"/>
    <property type="evidence" value="ECO:0007669"/>
    <property type="project" value="InterPro"/>
</dbReference>
<evidence type="ECO:0000313" key="1">
    <source>
        <dbReference type="EMBL" id="TQD85792.1"/>
    </source>
</evidence>
<dbReference type="Pfam" id="PF03087">
    <property type="entry name" value="BPS1"/>
    <property type="match status" value="1"/>
</dbReference>
<accession>A0A540LHK0</accession>